<dbReference type="EMBL" id="OZ035844">
    <property type="protein sequence ID" value="CAL1598354.1"/>
    <property type="molecule type" value="Genomic_DNA"/>
</dbReference>
<name>A0AAV2LD57_KNICA</name>
<evidence type="ECO:0000313" key="3">
    <source>
        <dbReference type="Proteomes" id="UP001497482"/>
    </source>
</evidence>
<proteinExistence type="predicted"/>
<protein>
    <submittedName>
        <fullName evidence="2">Uncharacterized protein</fullName>
    </submittedName>
</protein>
<dbReference type="Proteomes" id="UP001497482">
    <property type="component" value="Chromosome 22"/>
</dbReference>
<feature type="compositionally biased region" description="Polar residues" evidence="1">
    <location>
        <begin position="16"/>
        <end position="30"/>
    </location>
</feature>
<gene>
    <name evidence="2" type="ORF">KC01_LOCUS26754</name>
</gene>
<evidence type="ECO:0000313" key="2">
    <source>
        <dbReference type="EMBL" id="CAL1598354.1"/>
    </source>
</evidence>
<organism evidence="2 3">
    <name type="scientific">Knipowitschia caucasica</name>
    <name type="common">Caucasian dwarf goby</name>
    <name type="synonym">Pomatoschistus caucasicus</name>
    <dbReference type="NCBI Taxonomy" id="637954"/>
    <lineage>
        <taxon>Eukaryota</taxon>
        <taxon>Metazoa</taxon>
        <taxon>Chordata</taxon>
        <taxon>Craniata</taxon>
        <taxon>Vertebrata</taxon>
        <taxon>Euteleostomi</taxon>
        <taxon>Actinopterygii</taxon>
        <taxon>Neopterygii</taxon>
        <taxon>Teleostei</taxon>
        <taxon>Neoteleostei</taxon>
        <taxon>Acanthomorphata</taxon>
        <taxon>Gobiaria</taxon>
        <taxon>Gobiiformes</taxon>
        <taxon>Gobioidei</taxon>
        <taxon>Gobiidae</taxon>
        <taxon>Gobiinae</taxon>
        <taxon>Knipowitschia</taxon>
    </lineage>
</organism>
<accession>A0AAV2LD57</accession>
<feature type="region of interest" description="Disordered" evidence="1">
    <location>
        <begin position="15"/>
        <end position="76"/>
    </location>
</feature>
<feature type="compositionally biased region" description="Basic and acidic residues" evidence="1">
    <location>
        <begin position="66"/>
        <end position="76"/>
    </location>
</feature>
<dbReference type="AlphaFoldDB" id="A0AAV2LD57"/>
<evidence type="ECO:0000256" key="1">
    <source>
        <dbReference type="SAM" id="MobiDB-lite"/>
    </source>
</evidence>
<sequence>MVVLPRGGAVDLSYGVAQSSTPFTSPQQPDTGDERSRQACKRGVPSRPACLSVCPNGAPEPGGKITHRDTYKLTPD</sequence>
<keyword evidence="3" id="KW-1185">Reference proteome</keyword>
<reference evidence="2 3" key="1">
    <citation type="submission" date="2024-04" db="EMBL/GenBank/DDBJ databases">
        <authorList>
            <person name="Waldvogel A.-M."/>
            <person name="Schoenle A."/>
        </authorList>
    </citation>
    <scope>NUCLEOTIDE SEQUENCE [LARGE SCALE GENOMIC DNA]</scope>
</reference>